<dbReference type="PIRSF" id="PIRSF005965">
    <property type="entry name" value="Chor_mut_AroH"/>
    <property type="match status" value="1"/>
</dbReference>
<dbReference type="Pfam" id="PF07736">
    <property type="entry name" value="CM_1"/>
    <property type="match status" value="1"/>
</dbReference>
<dbReference type="Gene3D" id="3.30.1330.40">
    <property type="entry name" value="RutC-like"/>
    <property type="match status" value="1"/>
</dbReference>
<evidence type="ECO:0000313" key="3">
    <source>
        <dbReference type="EMBL" id="GAA4624817.1"/>
    </source>
</evidence>
<name>A0ABP8U7Z6_9ACTN</name>
<keyword evidence="2" id="KW-0028">Amino-acid biosynthesis</keyword>
<evidence type="ECO:0000313" key="4">
    <source>
        <dbReference type="Proteomes" id="UP001501442"/>
    </source>
</evidence>
<organism evidence="3 4">
    <name type="scientific">Actinoallomurus vinaceus</name>
    <dbReference type="NCBI Taxonomy" id="1080074"/>
    <lineage>
        <taxon>Bacteria</taxon>
        <taxon>Bacillati</taxon>
        <taxon>Actinomycetota</taxon>
        <taxon>Actinomycetes</taxon>
        <taxon>Streptosporangiales</taxon>
        <taxon>Thermomonosporaceae</taxon>
        <taxon>Actinoallomurus</taxon>
    </lineage>
</organism>
<dbReference type="NCBIfam" id="TIGR01796">
    <property type="entry name" value="CM_mono_aroH"/>
    <property type="match status" value="1"/>
</dbReference>
<keyword evidence="4" id="KW-1185">Reference proteome</keyword>
<sequence length="122" mass="13371">MGRSVRAVRGATQVDENDRDQILEATAELVAEVMGRNALTTDDVISVIFTATPDLTAEFPALAARKLGFNEVPLLCASEIDVPHALPRVVRLMAHIETDRPRSEIQHVYLRGAVALRLDIAQ</sequence>
<dbReference type="PANTHER" id="PTHR21164">
    <property type="entry name" value="CHORISMATE MUTASE"/>
    <property type="match status" value="1"/>
</dbReference>
<dbReference type="PROSITE" id="PS51167">
    <property type="entry name" value="CHORISMATE_MUT_1"/>
    <property type="match status" value="1"/>
</dbReference>
<dbReference type="SUPFAM" id="SSF55298">
    <property type="entry name" value="YjgF-like"/>
    <property type="match status" value="1"/>
</dbReference>
<evidence type="ECO:0000256" key="2">
    <source>
        <dbReference type="PROSITE-ProRule" id="PRU00514"/>
    </source>
</evidence>
<dbReference type="Proteomes" id="UP001501442">
    <property type="component" value="Unassembled WGS sequence"/>
</dbReference>
<dbReference type="RefSeq" id="WP_345431033.1">
    <property type="nucleotide sequence ID" value="NZ_BAABHK010000003.1"/>
</dbReference>
<comment type="catalytic activity">
    <reaction evidence="2">
        <text>chorismate = prephenate</text>
        <dbReference type="Rhea" id="RHEA:13897"/>
        <dbReference type="ChEBI" id="CHEBI:29748"/>
        <dbReference type="ChEBI" id="CHEBI:29934"/>
        <dbReference type="EC" id="5.4.99.5"/>
    </reaction>
</comment>
<dbReference type="InterPro" id="IPR035959">
    <property type="entry name" value="RutC-like_sf"/>
</dbReference>
<keyword evidence="2" id="KW-0057">Aromatic amino acid biosynthesis</keyword>
<protein>
    <recommendedName>
        <fullName evidence="1 2">chorismate mutase</fullName>
        <ecNumber evidence="1 2">5.4.99.5</ecNumber>
    </recommendedName>
</protein>
<dbReference type="PANTHER" id="PTHR21164:SF0">
    <property type="entry name" value="CHORISMATE MUTASE AROH"/>
    <property type="match status" value="1"/>
</dbReference>
<reference evidence="4" key="1">
    <citation type="journal article" date="2019" name="Int. J. Syst. Evol. Microbiol.">
        <title>The Global Catalogue of Microorganisms (GCM) 10K type strain sequencing project: providing services to taxonomists for standard genome sequencing and annotation.</title>
        <authorList>
            <consortium name="The Broad Institute Genomics Platform"/>
            <consortium name="The Broad Institute Genome Sequencing Center for Infectious Disease"/>
            <person name="Wu L."/>
            <person name="Ma J."/>
        </authorList>
    </citation>
    <scope>NUCLEOTIDE SEQUENCE [LARGE SCALE GENOMIC DNA]</scope>
    <source>
        <strain evidence="4">JCM 17939</strain>
    </source>
</reference>
<gene>
    <name evidence="3" type="primary">aroH</name>
    <name evidence="3" type="ORF">GCM10023196_026530</name>
</gene>
<dbReference type="InterPro" id="IPR008243">
    <property type="entry name" value="Chorismate_mutase_AroH"/>
</dbReference>
<accession>A0ABP8U7Z6</accession>
<dbReference type="CDD" id="cd02185">
    <property type="entry name" value="AroH"/>
    <property type="match status" value="1"/>
</dbReference>
<proteinExistence type="predicted"/>
<comment type="caution">
    <text evidence="3">The sequence shown here is derived from an EMBL/GenBank/DDBJ whole genome shotgun (WGS) entry which is preliminary data.</text>
</comment>
<keyword evidence="2" id="KW-0413">Isomerase</keyword>
<evidence type="ECO:0000256" key="1">
    <source>
        <dbReference type="NCBIfam" id="TIGR01796"/>
    </source>
</evidence>
<dbReference type="EMBL" id="BAABHK010000003">
    <property type="protein sequence ID" value="GAA4624817.1"/>
    <property type="molecule type" value="Genomic_DNA"/>
</dbReference>
<dbReference type="EC" id="5.4.99.5" evidence="1 2"/>